<feature type="coiled-coil region" evidence="1">
    <location>
        <begin position="33"/>
        <end position="126"/>
    </location>
</feature>
<accession>A0A2T4IIF5</accession>
<keyword evidence="2" id="KW-0732">Signal</keyword>
<evidence type="ECO:0000256" key="1">
    <source>
        <dbReference type="SAM" id="Coils"/>
    </source>
</evidence>
<feature type="coiled-coil region" evidence="1">
    <location>
        <begin position="503"/>
        <end position="566"/>
    </location>
</feature>
<reference evidence="3 4" key="1">
    <citation type="submission" date="2018-03" db="EMBL/GenBank/DDBJ databases">
        <authorList>
            <person name="Keele B.F."/>
        </authorList>
    </citation>
    <scope>NUCLEOTIDE SEQUENCE [LARGE SCALE GENOMIC DNA]</scope>
    <source>
        <strain evidence="3 4">D20</strain>
    </source>
</reference>
<dbReference type="RefSeq" id="WP_107492082.1">
    <property type="nucleotide sequence ID" value="NZ_PZKC01000002.1"/>
</dbReference>
<organism evidence="3 4">
    <name type="scientific">Pseudothauera lacus</name>
    <dbReference type="NCBI Taxonomy" id="2136175"/>
    <lineage>
        <taxon>Bacteria</taxon>
        <taxon>Pseudomonadati</taxon>
        <taxon>Pseudomonadota</taxon>
        <taxon>Betaproteobacteria</taxon>
        <taxon>Rhodocyclales</taxon>
        <taxon>Zoogloeaceae</taxon>
        <taxon>Pseudothauera</taxon>
    </lineage>
</organism>
<feature type="signal peptide" evidence="2">
    <location>
        <begin position="1"/>
        <end position="23"/>
    </location>
</feature>
<comment type="caution">
    <text evidence="3">The sequence shown here is derived from an EMBL/GenBank/DDBJ whole genome shotgun (WGS) entry which is preliminary data.</text>
</comment>
<feature type="coiled-coil region" evidence="1">
    <location>
        <begin position="246"/>
        <end position="329"/>
    </location>
</feature>
<dbReference type="EMBL" id="PZKC01000002">
    <property type="protein sequence ID" value="PTD97562.1"/>
    <property type="molecule type" value="Genomic_DNA"/>
</dbReference>
<dbReference type="Proteomes" id="UP000241193">
    <property type="component" value="Unassembled WGS sequence"/>
</dbReference>
<evidence type="ECO:0000313" key="4">
    <source>
        <dbReference type="Proteomes" id="UP000241193"/>
    </source>
</evidence>
<keyword evidence="1" id="KW-0175">Coiled coil</keyword>
<keyword evidence="4" id="KW-1185">Reference proteome</keyword>
<protein>
    <submittedName>
        <fullName evidence="3">Uncharacterized protein</fullName>
    </submittedName>
</protein>
<evidence type="ECO:0000256" key="2">
    <source>
        <dbReference type="SAM" id="SignalP"/>
    </source>
</evidence>
<feature type="chain" id="PRO_5015582219" evidence="2">
    <location>
        <begin position="24"/>
        <end position="1063"/>
    </location>
</feature>
<gene>
    <name evidence="3" type="ORF">C8261_02455</name>
</gene>
<sequence>MSILRTAALAVLVSWLAAVPALASEALQRQHEIAALELEIAGLERLAAQLGHERAFHDGRGARGNQSAEDVARLTAEMQAERERLTEQMVDLRQLAEYAALRRDDVRRAREELQRYTEQLALVQRQNVAKTAITLGLATAQEVMAFATTSGKIHEIGAWVAEKIAGEAVKKALSGGDEYYTRRLQRLSASTQAVVPELEELGRLSGQTIEFWQSYLRVREDKDISGSNATILAKGRILLDLAARAATRLEALDKELEDTARGAEEEIERRHNRIAELIGVARALEQGAAEAAQLIEAARIEQERVAAEHAAIDARLAALRQRLEALRAAPVAAPEPLADIDAQMNRYRSLLTNWQRDHPGFAEQAQRLRAAMDALEAALTAFAETSARHLQARDERVRDSVGRPIYPYGDVADSDKLAAYEDYHRAMLRLRETQLPERRSSVDAVATEYDRIGELLVRAPFDASSEGIVLAELSAARNGAAQLLTRERLRLERELRAVLYSQRDALQRQLQRVVERERELAALHASEPAPAYGANGALGVQGRQILERQRRAVAGLHNAVAAAEAEIDHERAALPERIRAIEREIAAQREGYRLAAQDYIAQAQDHRAALDRETTEKAALLAFFRRLVAQGVLSESSSTGAHEAPMFNVSRTWISTATAGLARNCAAVEAVHGLLLPLAEESQRLLARVNSASQATVHGLGSAPLSRWSELNEPLLHARVTEIARGVDEARAGRADARVYPRDPISPFLQGLLGGVVMMEHFNDIIRGMSESQNRIASALAINIAHAGRLAADERIPADAVPAMREQLKRLTALYESELSCLGDDFLANGEIIDRLGQLKTLTERLAGKATYADASALIAAAQGLMQRLEGLAMGYDEAYRAGLAAMQAEFDSLAAASSQGNRLAPGDARDLAALVGRIEPLLEQHLAHSRSPQGAPRISDEQVRMLYQSFIDAYARGDVRALLGLLAPDWQGGDGADLRDVEDYLSNSFRVFERIQYRISGFQVLASSSDGSVRVGYSVRIVGENRRQRMNHEESSRVVEEVGLIDGQPRILRTLSGTQWLR</sequence>
<name>A0A2T4IIF5_9RHOO</name>
<evidence type="ECO:0000313" key="3">
    <source>
        <dbReference type="EMBL" id="PTD97562.1"/>
    </source>
</evidence>
<proteinExistence type="predicted"/>
<reference evidence="3 4" key="2">
    <citation type="submission" date="2018-04" db="EMBL/GenBank/DDBJ databases">
        <title>Thauera lacus sp. nov., isolated from an saline lake in Inner Mongolia, China.</title>
        <authorList>
            <person name="Liang Q.-Y."/>
        </authorList>
    </citation>
    <scope>NUCLEOTIDE SEQUENCE [LARGE SCALE GENOMIC DNA]</scope>
    <source>
        <strain evidence="3 4">D20</strain>
    </source>
</reference>
<dbReference type="AlphaFoldDB" id="A0A2T4IIF5"/>